<dbReference type="PANTHER" id="PTHR43162">
    <property type="match status" value="1"/>
</dbReference>
<dbReference type="Proteomes" id="UP000218151">
    <property type="component" value="Unassembled WGS sequence"/>
</dbReference>
<accession>A0A2A2SE92</accession>
<evidence type="ECO:0000313" key="2">
    <source>
        <dbReference type="EMBL" id="PAX07533.1"/>
    </source>
</evidence>
<evidence type="ECO:0000259" key="1">
    <source>
        <dbReference type="Pfam" id="PF05368"/>
    </source>
</evidence>
<organism evidence="2 3">
    <name type="scientific">Sphingomonas lenta</name>
    <dbReference type="NCBI Taxonomy" id="1141887"/>
    <lineage>
        <taxon>Bacteria</taxon>
        <taxon>Pseudomonadati</taxon>
        <taxon>Pseudomonadota</taxon>
        <taxon>Alphaproteobacteria</taxon>
        <taxon>Sphingomonadales</taxon>
        <taxon>Sphingomonadaceae</taxon>
        <taxon>Sphingomonas</taxon>
    </lineage>
</organism>
<comment type="caution">
    <text evidence="2">The sequence shown here is derived from an EMBL/GenBank/DDBJ whole genome shotgun (WGS) entry which is preliminary data.</text>
</comment>
<dbReference type="InterPro" id="IPR036291">
    <property type="entry name" value="NAD(P)-bd_dom_sf"/>
</dbReference>
<keyword evidence="3" id="KW-1185">Reference proteome</keyword>
<dbReference type="PANTHER" id="PTHR43162:SF1">
    <property type="entry name" value="PRESTALK A DIFFERENTIATION PROTEIN A"/>
    <property type="match status" value="1"/>
</dbReference>
<proteinExistence type="predicted"/>
<dbReference type="RefSeq" id="WP_095997776.1">
    <property type="nucleotide sequence ID" value="NZ_NSLI01000003.1"/>
</dbReference>
<dbReference type="InterPro" id="IPR051604">
    <property type="entry name" value="Ergot_Alk_Oxidoreductase"/>
</dbReference>
<gene>
    <name evidence="2" type="ORF">CKY28_07680</name>
</gene>
<dbReference type="SUPFAM" id="SSF51735">
    <property type="entry name" value="NAD(P)-binding Rossmann-fold domains"/>
    <property type="match status" value="1"/>
</dbReference>
<feature type="domain" description="NmrA-like" evidence="1">
    <location>
        <begin position="2"/>
        <end position="210"/>
    </location>
</feature>
<dbReference type="OrthoDB" id="7771794at2"/>
<reference evidence="3" key="1">
    <citation type="submission" date="2017-09" db="EMBL/GenBank/DDBJ databases">
        <authorList>
            <person name="Feng G."/>
            <person name="Zhu H."/>
        </authorList>
    </citation>
    <scope>NUCLEOTIDE SEQUENCE [LARGE SCALE GENOMIC DNA]</scope>
    <source>
        <strain evidence="3">1PNM-20</strain>
    </source>
</reference>
<dbReference type="EMBL" id="NSLI01000003">
    <property type="protein sequence ID" value="PAX07533.1"/>
    <property type="molecule type" value="Genomic_DNA"/>
</dbReference>
<dbReference type="AlphaFoldDB" id="A0A2A2SE92"/>
<dbReference type="Gene3D" id="3.40.50.720">
    <property type="entry name" value="NAD(P)-binding Rossmann-like Domain"/>
    <property type="match status" value="1"/>
</dbReference>
<protein>
    <recommendedName>
        <fullName evidence="1">NmrA-like domain-containing protein</fullName>
    </recommendedName>
</protein>
<sequence>MILVTGASRTVGGAVLAALREQGAPAVAATSRADALRPDQRRLDFADPTSFAPALDGVRTLFLMLPPALPRARERFRALLATAKARGVERVAFLSIRNADRLPMLPHRGLERVVEASGLGWTHLRANDFMQNFATVPVYRDGIRRGELVGPGGRSYTAYVDVRDIGEATARILLDRGHDGRAYTLTGPDPLTLPEVATALGEVLGRPVAARTPSLPGFFRHARRVGAPVPLALIMTSIGLIARLGLAAGVDPTLERLLARRPRDIRDFARAYSAAWA</sequence>
<dbReference type="InterPro" id="IPR008030">
    <property type="entry name" value="NmrA-like"/>
</dbReference>
<dbReference type="Gene3D" id="3.90.25.10">
    <property type="entry name" value="UDP-galactose 4-epimerase, domain 1"/>
    <property type="match status" value="1"/>
</dbReference>
<dbReference type="Pfam" id="PF05368">
    <property type="entry name" value="NmrA"/>
    <property type="match status" value="1"/>
</dbReference>
<evidence type="ECO:0000313" key="3">
    <source>
        <dbReference type="Proteomes" id="UP000218151"/>
    </source>
</evidence>
<name>A0A2A2SE92_9SPHN</name>